<sequence>MDDPPDGGEDYARSGMASILAELGAAFRSTDEHFDSFTSRIDHMGECQGHQKTRVGEAEGRIYTTEGGTGSMVTRLDKVQGILTTVAIENEDLEAQSRINNICVTGIAKTTNMGRADMFVE</sequence>
<evidence type="ECO:0000313" key="1">
    <source>
        <dbReference type="EMBL" id="KAJ1109383.1"/>
    </source>
</evidence>
<dbReference type="EMBL" id="JANPWB010000013">
    <property type="protein sequence ID" value="KAJ1109383.1"/>
    <property type="molecule type" value="Genomic_DNA"/>
</dbReference>
<organism evidence="1 2">
    <name type="scientific">Pleurodeles waltl</name>
    <name type="common">Iberian ribbed newt</name>
    <dbReference type="NCBI Taxonomy" id="8319"/>
    <lineage>
        <taxon>Eukaryota</taxon>
        <taxon>Metazoa</taxon>
        <taxon>Chordata</taxon>
        <taxon>Craniata</taxon>
        <taxon>Vertebrata</taxon>
        <taxon>Euteleostomi</taxon>
        <taxon>Amphibia</taxon>
        <taxon>Batrachia</taxon>
        <taxon>Caudata</taxon>
        <taxon>Salamandroidea</taxon>
        <taxon>Salamandridae</taxon>
        <taxon>Pleurodelinae</taxon>
        <taxon>Pleurodeles</taxon>
    </lineage>
</organism>
<keyword evidence="2" id="KW-1185">Reference proteome</keyword>
<evidence type="ECO:0000313" key="2">
    <source>
        <dbReference type="Proteomes" id="UP001066276"/>
    </source>
</evidence>
<accession>A0AAV7N4Y2</accession>
<comment type="caution">
    <text evidence="1">The sequence shown here is derived from an EMBL/GenBank/DDBJ whole genome shotgun (WGS) entry which is preliminary data.</text>
</comment>
<gene>
    <name evidence="1" type="ORF">NDU88_006744</name>
</gene>
<dbReference type="Proteomes" id="UP001066276">
    <property type="component" value="Chromosome 9"/>
</dbReference>
<dbReference type="AlphaFoldDB" id="A0AAV7N4Y2"/>
<name>A0AAV7N4Y2_PLEWA</name>
<proteinExistence type="predicted"/>
<reference evidence="1" key="1">
    <citation type="journal article" date="2022" name="bioRxiv">
        <title>Sequencing and chromosome-scale assembly of the giantPleurodeles waltlgenome.</title>
        <authorList>
            <person name="Brown T."/>
            <person name="Elewa A."/>
            <person name="Iarovenko S."/>
            <person name="Subramanian E."/>
            <person name="Araus A.J."/>
            <person name="Petzold A."/>
            <person name="Susuki M."/>
            <person name="Suzuki K.-i.T."/>
            <person name="Hayashi T."/>
            <person name="Toyoda A."/>
            <person name="Oliveira C."/>
            <person name="Osipova E."/>
            <person name="Leigh N.D."/>
            <person name="Simon A."/>
            <person name="Yun M.H."/>
        </authorList>
    </citation>
    <scope>NUCLEOTIDE SEQUENCE</scope>
    <source>
        <strain evidence="1">20211129_DDA</strain>
        <tissue evidence="1">Liver</tissue>
    </source>
</reference>
<protein>
    <submittedName>
        <fullName evidence="1">Uncharacterized protein</fullName>
    </submittedName>
</protein>